<evidence type="ECO:0000313" key="6">
    <source>
        <dbReference type="EMBL" id="KMZ69438.1"/>
    </source>
</evidence>
<dbReference type="Proteomes" id="UP000036987">
    <property type="component" value="Unassembled WGS sequence"/>
</dbReference>
<feature type="compositionally biased region" description="Basic and acidic residues" evidence="4">
    <location>
        <begin position="90"/>
        <end position="99"/>
    </location>
</feature>
<dbReference type="OMA" id="RRIHMKD"/>
<protein>
    <recommendedName>
        <fullName evidence="5">BHLH domain-containing protein</fullName>
    </recommendedName>
</protein>
<gene>
    <name evidence="6" type="ORF">ZOSMA_214G00260</name>
</gene>
<feature type="domain" description="BHLH" evidence="5">
    <location>
        <begin position="9"/>
        <end position="61"/>
    </location>
</feature>
<reference evidence="7" key="1">
    <citation type="journal article" date="2016" name="Nature">
        <title>The genome of the seagrass Zostera marina reveals angiosperm adaptation to the sea.</title>
        <authorList>
            <person name="Olsen J.L."/>
            <person name="Rouze P."/>
            <person name="Verhelst B."/>
            <person name="Lin Y.-C."/>
            <person name="Bayer T."/>
            <person name="Collen J."/>
            <person name="Dattolo E."/>
            <person name="De Paoli E."/>
            <person name="Dittami S."/>
            <person name="Maumus F."/>
            <person name="Michel G."/>
            <person name="Kersting A."/>
            <person name="Lauritano C."/>
            <person name="Lohaus R."/>
            <person name="Toepel M."/>
            <person name="Tonon T."/>
            <person name="Vanneste K."/>
            <person name="Amirebrahimi M."/>
            <person name="Brakel J."/>
            <person name="Bostroem C."/>
            <person name="Chovatia M."/>
            <person name="Grimwood J."/>
            <person name="Jenkins J.W."/>
            <person name="Jueterbock A."/>
            <person name="Mraz A."/>
            <person name="Stam W.T."/>
            <person name="Tice H."/>
            <person name="Bornberg-Bauer E."/>
            <person name="Green P.J."/>
            <person name="Pearson G.A."/>
            <person name="Procaccini G."/>
            <person name="Duarte C.M."/>
            <person name="Schmutz J."/>
            <person name="Reusch T.B.H."/>
            <person name="Van de Peer Y."/>
        </authorList>
    </citation>
    <scope>NUCLEOTIDE SEQUENCE [LARGE SCALE GENOMIC DNA]</scope>
    <source>
        <strain evidence="7">cv. Finnish</strain>
    </source>
</reference>
<evidence type="ECO:0000256" key="3">
    <source>
        <dbReference type="ARBA" id="ARBA00023163"/>
    </source>
</evidence>
<keyword evidence="7" id="KW-1185">Reference proteome</keyword>
<dbReference type="GO" id="GO:0000977">
    <property type="term" value="F:RNA polymerase II transcription regulatory region sequence-specific DNA binding"/>
    <property type="evidence" value="ECO:0000318"/>
    <property type="project" value="GO_Central"/>
</dbReference>
<evidence type="ECO:0000313" key="7">
    <source>
        <dbReference type="Proteomes" id="UP000036987"/>
    </source>
</evidence>
<keyword evidence="2" id="KW-0805">Transcription regulation</keyword>
<evidence type="ECO:0000256" key="1">
    <source>
        <dbReference type="ARBA" id="ARBA00005510"/>
    </source>
</evidence>
<dbReference type="GO" id="GO:0090575">
    <property type="term" value="C:RNA polymerase II transcription regulator complex"/>
    <property type="evidence" value="ECO:0000318"/>
    <property type="project" value="GO_Central"/>
</dbReference>
<comment type="caution">
    <text evidence="6">The sequence shown here is derived from an EMBL/GenBank/DDBJ whole genome shotgun (WGS) entry which is preliminary data.</text>
</comment>
<keyword evidence="3" id="KW-0804">Transcription</keyword>
<dbReference type="InterPro" id="IPR015660">
    <property type="entry name" value="MASH1/Ascl1a-like"/>
</dbReference>
<accession>A0A0K9PK45</accession>
<dbReference type="InterPro" id="IPR036638">
    <property type="entry name" value="HLH_DNA-bd_sf"/>
</dbReference>
<comment type="similarity">
    <text evidence="1">Belongs to the bHLH protein family.</text>
</comment>
<sequence length="190" mass="21275">MKKKSFEEARKLDRKSVERNRRLHMKSLCLKLFSLIPKNASSTLSKQRDHLNLATEYIKEMKKKVEGLKRRKKQMLASGAGAGASSSSSGDDHTSSSEKKDVIQKLPIIEIRQVNDSIAEIVVICGADIRSVFYQLINIVEEEGAQVVNASSAVVGDKIFHTVHSNIKSPRIGLDSSRMLERLKNLVQEE</sequence>
<feature type="compositionally biased region" description="Low complexity" evidence="4">
    <location>
        <begin position="77"/>
        <end position="89"/>
    </location>
</feature>
<dbReference type="InterPro" id="IPR011598">
    <property type="entry name" value="bHLH_dom"/>
</dbReference>
<evidence type="ECO:0000259" key="5">
    <source>
        <dbReference type="PROSITE" id="PS50888"/>
    </source>
</evidence>
<dbReference type="EMBL" id="LFYR01000769">
    <property type="protein sequence ID" value="KMZ69438.1"/>
    <property type="molecule type" value="Genomic_DNA"/>
</dbReference>
<dbReference type="GO" id="GO:0006357">
    <property type="term" value="P:regulation of transcription by RNA polymerase II"/>
    <property type="evidence" value="ECO:0000318"/>
    <property type="project" value="GO_Central"/>
</dbReference>
<feature type="region of interest" description="Disordered" evidence="4">
    <location>
        <begin position="76"/>
        <end position="99"/>
    </location>
</feature>
<dbReference type="SUPFAM" id="SSF47459">
    <property type="entry name" value="HLH, helix-loop-helix DNA-binding domain"/>
    <property type="match status" value="1"/>
</dbReference>
<evidence type="ECO:0000256" key="2">
    <source>
        <dbReference type="ARBA" id="ARBA00023015"/>
    </source>
</evidence>
<dbReference type="Gene3D" id="4.10.280.10">
    <property type="entry name" value="Helix-loop-helix DNA-binding domain"/>
    <property type="match status" value="1"/>
</dbReference>
<dbReference type="GO" id="GO:0046983">
    <property type="term" value="F:protein dimerization activity"/>
    <property type="evidence" value="ECO:0007669"/>
    <property type="project" value="InterPro"/>
</dbReference>
<dbReference type="OrthoDB" id="1870484at2759"/>
<dbReference type="PANTHER" id="PTHR13935">
    <property type="entry name" value="ACHAETE-SCUTE TRANSCRIPTION FACTOR-RELATED"/>
    <property type="match status" value="1"/>
</dbReference>
<dbReference type="PANTHER" id="PTHR13935:SF46">
    <property type="entry name" value="TRANSCRIPTION FACTOR BHLH167-RELATED"/>
    <property type="match status" value="1"/>
</dbReference>
<dbReference type="GO" id="GO:0000981">
    <property type="term" value="F:DNA-binding transcription factor activity, RNA polymerase II-specific"/>
    <property type="evidence" value="ECO:0000318"/>
    <property type="project" value="GO_Central"/>
</dbReference>
<dbReference type="AlphaFoldDB" id="A0A0K9PK45"/>
<organism evidence="6 7">
    <name type="scientific">Zostera marina</name>
    <name type="common">Eelgrass</name>
    <dbReference type="NCBI Taxonomy" id="29655"/>
    <lineage>
        <taxon>Eukaryota</taxon>
        <taxon>Viridiplantae</taxon>
        <taxon>Streptophyta</taxon>
        <taxon>Embryophyta</taxon>
        <taxon>Tracheophyta</taxon>
        <taxon>Spermatophyta</taxon>
        <taxon>Magnoliopsida</taxon>
        <taxon>Liliopsida</taxon>
        <taxon>Zosteraceae</taxon>
        <taxon>Zostera</taxon>
    </lineage>
</organism>
<dbReference type="PROSITE" id="PS50888">
    <property type="entry name" value="BHLH"/>
    <property type="match status" value="1"/>
</dbReference>
<evidence type="ECO:0000256" key="4">
    <source>
        <dbReference type="SAM" id="MobiDB-lite"/>
    </source>
</evidence>
<name>A0A0K9PK45_ZOSMR</name>
<proteinExistence type="inferred from homology"/>
<dbReference type="STRING" id="29655.A0A0K9PK45"/>
<dbReference type="Pfam" id="PF00010">
    <property type="entry name" value="HLH"/>
    <property type="match status" value="1"/>
</dbReference>